<accession>A0ABM8SY24</accession>
<dbReference type="EMBL" id="CAJNBK010000054">
    <property type="protein sequence ID" value="CAE6841216.1"/>
    <property type="molecule type" value="Genomic_DNA"/>
</dbReference>
<sequence length="82" mass="8978">MGDHCRTLNPLVGRVPQEIGNVGTLALTGERDKLLADTAENAACRFARSPAVRKVPVHRGPGRKTRIPAAQRSEPVRIGKRW</sequence>
<reference evidence="1 2" key="1">
    <citation type="submission" date="2021-02" db="EMBL/GenBank/DDBJ databases">
        <authorList>
            <person name="Vanwijnsberghe S."/>
        </authorList>
    </citation>
    <scope>NUCLEOTIDE SEQUENCE [LARGE SCALE GENOMIC DNA]</scope>
    <source>
        <strain evidence="1 2">LMG 31837</strain>
    </source>
</reference>
<comment type="caution">
    <text evidence="1">The sequence shown here is derived from an EMBL/GenBank/DDBJ whole genome shotgun (WGS) entry which is preliminary data.</text>
</comment>
<evidence type="ECO:0000313" key="1">
    <source>
        <dbReference type="EMBL" id="CAE6841216.1"/>
    </source>
</evidence>
<dbReference type="Proteomes" id="UP000672526">
    <property type="component" value="Unassembled WGS sequence"/>
</dbReference>
<keyword evidence="2" id="KW-1185">Reference proteome</keyword>
<name>A0ABM8SY24_9BURK</name>
<gene>
    <name evidence="1" type="ORF">R69888_06982</name>
</gene>
<organism evidence="1 2">
    <name type="scientific">Paraburkholderia haematera</name>
    <dbReference type="NCBI Taxonomy" id="2793077"/>
    <lineage>
        <taxon>Bacteria</taxon>
        <taxon>Pseudomonadati</taxon>
        <taxon>Pseudomonadota</taxon>
        <taxon>Betaproteobacteria</taxon>
        <taxon>Burkholderiales</taxon>
        <taxon>Burkholderiaceae</taxon>
        <taxon>Paraburkholderia</taxon>
    </lineage>
</organism>
<proteinExistence type="predicted"/>
<evidence type="ECO:0000313" key="2">
    <source>
        <dbReference type="Proteomes" id="UP000672526"/>
    </source>
</evidence>
<protein>
    <submittedName>
        <fullName evidence="1">Uncharacterized protein</fullName>
    </submittedName>
</protein>